<organism evidence="2">
    <name type="scientific">freshwater metagenome</name>
    <dbReference type="NCBI Taxonomy" id="449393"/>
    <lineage>
        <taxon>unclassified sequences</taxon>
        <taxon>metagenomes</taxon>
        <taxon>ecological metagenomes</taxon>
    </lineage>
</organism>
<feature type="transmembrane region" description="Helical" evidence="1">
    <location>
        <begin position="20"/>
        <end position="38"/>
    </location>
</feature>
<sequence length="197" mass="19987">MSLTLSTRPTIVDRFVPKSLTADIALVVAGAALTAGAAQIAIPMWPVPITGQTFAVLLAGAALGKARGALSMALYVFLGAIGLPIFTGAKSGWAFGPTIGYLVGFIAAATIVGYFAERSSGSKWFGVAVGFIAGNAAIYLFGLPVLSAFLGSVGYPNDLSATVNAGLAPFVVGDAIKIALASTLLPGAWALVKRVKR</sequence>
<dbReference type="InterPro" id="IPR003784">
    <property type="entry name" value="BioY"/>
</dbReference>
<accession>A0A6J7L6C5</accession>
<dbReference type="AlphaFoldDB" id="A0A6J7L6C5"/>
<evidence type="ECO:0000256" key="1">
    <source>
        <dbReference type="SAM" id="Phobius"/>
    </source>
</evidence>
<gene>
    <name evidence="2" type="ORF">UFOPK3837_01144</name>
</gene>
<feature type="transmembrane region" description="Helical" evidence="1">
    <location>
        <begin position="93"/>
        <end position="115"/>
    </location>
</feature>
<feature type="transmembrane region" description="Helical" evidence="1">
    <location>
        <begin position="44"/>
        <end position="63"/>
    </location>
</feature>
<keyword evidence="1" id="KW-0472">Membrane</keyword>
<dbReference type="Pfam" id="PF02632">
    <property type="entry name" value="BioY"/>
    <property type="match status" value="1"/>
</dbReference>
<keyword evidence="1" id="KW-0812">Transmembrane</keyword>
<dbReference type="PANTHER" id="PTHR34295">
    <property type="entry name" value="BIOTIN TRANSPORTER BIOY"/>
    <property type="match status" value="1"/>
</dbReference>
<dbReference type="PANTHER" id="PTHR34295:SF1">
    <property type="entry name" value="BIOTIN TRANSPORTER BIOY"/>
    <property type="match status" value="1"/>
</dbReference>
<keyword evidence="1" id="KW-1133">Transmembrane helix</keyword>
<dbReference type="EMBL" id="CAFBNO010000089">
    <property type="protein sequence ID" value="CAB4962453.1"/>
    <property type="molecule type" value="Genomic_DNA"/>
</dbReference>
<protein>
    <submittedName>
        <fullName evidence="2">Unannotated protein</fullName>
    </submittedName>
</protein>
<feature type="transmembrane region" description="Helical" evidence="1">
    <location>
        <begin position="170"/>
        <end position="192"/>
    </location>
</feature>
<dbReference type="PIRSF" id="PIRSF016661">
    <property type="entry name" value="BioY"/>
    <property type="match status" value="1"/>
</dbReference>
<proteinExistence type="predicted"/>
<feature type="transmembrane region" description="Helical" evidence="1">
    <location>
        <begin position="127"/>
        <end position="150"/>
    </location>
</feature>
<name>A0A6J7L6C5_9ZZZZ</name>
<dbReference type="GO" id="GO:0005886">
    <property type="term" value="C:plasma membrane"/>
    <property type="evidence" value="ECO:0007669"/>
    <property type="project" value="InterPro"/>
</dbReference>
<evidence type="ECO:0000313" key="2">
    <source>
        <dbReference type="EMBL" id="CAB4962453.1"/>
    </source>
</evidence>
<reference evidence="2" key="1">
    <citation type="submission" date="2020-05" db="EMBL/GenBank/DDBJ databases">
        <authorList>
            <person name="Chiriac C."/>
            <person name="Salcher M."/>
            <person name="Ghai R."/>
            <person name="Kavagutti S V."/>
        </authorList>
    </citation>
    <scope>NUCLEOTIDE SEQUENCE</scope>
</reference>
<dbReference type="GO" id="GO:0015225">
    <property type="term" value="F:biotin transmembrane transporter activity"/>
    <property type="evidence" value="ECO:0007669"/>
    <property type="project" value="InterPro"/>
</dbReference>
<feature type="transmembrane region" description="Helical" evidence="1">
    <location>
        <begin position="70"/>
        <end position="87"/>
    </location>
</feature>
<dbReference type="Gene3D" id="1.10.1760.20">
    <property type="match status" value="1"/>
</dbReference>